<keyword evidence="10" id="KW-0472">Membrane</keyword>
<dbReference type="InterPro" id="IPR059116">
    <property type="entry name" value="P2X_receptor"/>
</dbReference>
<comment type="similarity">
    <text evidence="2 21">Belongs to the P2X receptor family.</text>
</comment>
<comment type="function">
    <text evidence="21">Receptor for ATP that acts as a ligand-gated ion channel.</text>
</comment>
<gene>
    <name evidence="23" type="primary">P2rx7</name>
    <name evidence="23" type="ORF">AREINT_R04665</name>
</gene>
<evidence type="ECO:0000313" key="24">
    <source>
        <dbReference type="Proteomes" id="UP000541811"/>
    </source>
</evidence>
<protein>
    <recommendedName>
        <fullName evidence="21">P2X purinoceptor</fullName>
    </recommendedName>
</protein>
<evidence type="ECO:0000256" key="5">
    <source>
        <dbReference type="ARBA" id="ARBA00022553"/>
    </source>
</evidence>
<dbReference type="GO" id="GO:0032731">
    <property type="term" value="P:positive regulation of interleukin-1 beta production"/>
    <property type="evidence" value="ECO:0007669"/>
    <property type="project" value="UniProtKB-ARBA"/>
</dbReference>
<evidence type="ECO:0000256" key="8">
    <source>
        <dbReference type="ARBA" id="ARBA00022989"/>
    </source>
</evidence>
<name>A0A7L0HNQ1_AREIN</name>
<keyword evidence="15" id="KW-1071">Ligand-gated ion channel</keyword>
<evidence type="ECO:0000256" key="13">
    <source>
        <dbReference type="ARBA" id="ARBA00023170"/>
    </source>
</evidence>
<dbReference type="GO" id="GO:0098794">
    <property type="term" value="C:postsynapse"/>
    <property type="evidence" value="ECO:0007669"/>
    <property type="project" value="GOC"/>
</dbReference>
<feature type="non-terminal residue" evidence="23">
    <location>
        <position position="593"/>
    </location>
</feature>
<keyword evidence="9 21" id="KW-0406">Ion transport</keyword>
<dbReference type="EMBL" id="VXAK01011014">
    <property type="protein sequence ID" value="NXK21142.1"/>
    <property type="molecule type" value="Genomic_DNA"/>
</dbReference>
<evidence type="ECO:0000256" key="18">
    <source>
        <dbReference type="ARBA" id="ARBA00034430"/>
    </source>
</evidence>
<dbReference type="GO" id="GO:0051049">
    <property type="term" value="P:regulation of transport"/>
    <property type="evidence" value="ECO:0007669"/>
    <property type="project" value="UniProtKB-ARBA"/>
</dbReference>
<evidence type="ECO:0000256" key="17">
    <source>
        <dbReference type="ARBA" id="ARBA00023303"/>
    </source>
</evidence>
<evidence type="ECO:0000256" key="6">
    <source>
        <dbReference type="ARBA" id="ARBA00022692"/>
    </source>
</evidence>
<dbReference type="PANTHER" id="PTHR10125:SF13">
    <property type="entry name" value="P2X PURINOCEPTOR 7"/>
    <property type="match status" value="1"/>
</dbReference>
<comment type="catalytic activity">
    <reaction evidence="19">
        <text>Na(+)(in) = Na(+)(out)</text>
        <dbReference type="Rhea" id="RHEA:34963"/>
        <dbReference type="ChEBI" id="CHEBI:29101"/>
    </reaction>
</comment>
<dbReference type="GO" id="GO:0051130">
    <property type="term" value="P:positive regulation of cellular component organization"/>
    <property type="evidence" value="ECO:0007669"/>
    <property type="project" value="UniProtKB-ARBA"/>
</dbReference>
<dbReference type="InterPro" id="IPR046815">
    <property type="entry name" value="P2RX7_C"/>
</dbReference>
<keyword evidence="6" id="KW-0812">Transmembrane</keyword>
<dbReference type="GO" id="GO:0070588">
    <property type="term" value="P:calcium ion transmembrane transport"/>
    <property type="evidence" value="ECO:0007669"/>
    <property type="project" value="TreeGrafter"/>
</dbReference>
<dbReference type="GO" id="GO:0046931">
    <property type="term" value="P:pore complex assembly"/>
    <property type="evidence" value="ECO:0007669"/>
    <property type="project" value="UniProtKB-ARBA"/>
</dbReference>
<dbReference type="GO" id="GO:0015748">
    <property type="term" value="P:organophosphate ester transport"/>
    <property type="evidence" value="ECO:0007669"/>
    <property type="project" value="UniProtKB-ARBA"/>
</dbReference>
<keyword evidence="7" id="KW-0013">ADP-ribosylation</keyword>
<dbReference type="Gene3D" id="1.10.287.940">
    <property type="entry name" value="atp-gated p2x4 ion channel"/>
    <property type="match status" value="1"/>
</dbReference>
<evidence type="ECO:0000256" key="19">
    <source>
        <dbReference type="ARBA" id="ARBA00036239"/>
    </source>
</evidence>
<keyword evidence="5" id="KW-0597">Phosphoprotein</keyword>
<evidence type="ECO:0000256" key="9">
    <source>
        <dbReference type="ARBA" id="ARBA00023065"/>
    </source>
</evidence>
<evidence type="ECO:0000256" key="10">
    <source>
        <dbReference type="ARBA" id="ARBA00023136"/>
    </source>
</evidence>
<keyword evidence="11" id="KW-0564">Palmitate</keyword>
<dbReference type="NCBIfam" id="TIGR00863">
    <property type="entry name" value="P2X"/>
    <property type="match status" value="1"/>
</dbReference>
<dbReference type="Gene3D" id="2.60.490.10">
    <property type="entry name" value="atp-gated p2x4 ion channel domain"/>
    <property type="match status" value="1"/>
</dbReference>
<evidence type="ECO:0000256" key="12">
    <source>
        <dbReference type="ARBA" id="ARBA00023157"/>
    </source>
</evidence>
<evidence type="ECO:0000256" key="2">
    <source>
        <dbReference type="ARBA" id="ARBA00009848"/>
    </source>
</evidence>
<dbReference type="GO" id="GO:0001614">
    <property type="term" value="F:purinergic nucleotide receptor activity"/>
    <property type="evidence" value="ECO:0007669"/>
    <property type="project" value="InterPro"/>
</dbReference>
<evidence type="ECO:0000313" key="23">
    <source>
        <dbReference type="EMBL" id="NXK21142.1"/>
    </source>
</evidence>
<comment type="catalytic activity">
    <reaction evidence="18">
        <text>K(+)(in) = K(+)(out)</text>
        <dbReference type="Rhea" id="RHEA:29463"/>
        <dbReference type="ChEBI" id="CHEBI:29103"/>
    </reaction>
</comment>
<keyword evidence="17 21" id="KW-0407">Ion channel</keyword>
<dbReference type="GO" id="GO:0032060">
    <property type="term" value="P:bleb assembly"/>
    <property type="evidence" value="ECO:0007669"/>
    <property type="project" value="UniProtKB-ARBA"/>
</dbReference>
<keyword evidence="14" id="KW-0325">Glycoprotein</keyword>
<dbReference type="GO" id="GO:0051899">
    <property type="term" value="P:membrane depolarization"/>
    <property type="evidence" value="ECO:0007669"/>
    <property type="project" value="UniProtKB-ARBA"/>
</dbReference>
<evidence type="ECO:0000259" key="22">
    <source>
        <dbReference type="Pfam" id="PF20478"/>
    </source>
</evidence>
<evidence type="ECO:0000256" key="21">
    <source>
        <dbReference type="RuleBase" id="RU000681"/>
    </source>
</evidence>
<organism evidence="23 24">
    <name type="scientific">Arenaria interpres</name>
    <name type="common">Ruddy turnstone</name>
    <name type="synonym">Tringa interpres</name>
    <dbReference type="NCBI Taxonomy" id="54971"/>
    <lineage>
        <taxon>Eukaryota</taxon>
        <taxon>Metazoa</taxon>
        <taxon>Chordata</taxon>
        <taxon>Craniata</taxon>
        <taxon>Vertebrata</taxon>
        <taxon>Euteleostomi</taxon>
        <taxon>Archelosauria</taxon>
        <taxon>Archosauria</taxon>
        <taxon>Dinosauria</taxon>
        <taxon>Saurischia</taxon>
        <taxon>Theropoda</taxon>
        <taxon>Coelurosauria</taxon>
        <taxon>Aves</taxon>
        <taxon>Neognathae</taxon>
        <taxon>Neoaves</taxon>
        <taxon>Charadriiformes</taxon>
        <taxon>Scolopacidae</taxon>
        <taxon>Arenaria</taxon>
    </lineage>
</organism>
<proteinExistence type="inferred from homology"/>
<keyword evidence="24" id="KW-1185">Reference proteome</keyword>
<dbReference type="InterPro" id="IPR001429">
    <property type="entry name" value="P2X_purnocptor"/>
</dbReference>
<keyword evidence="8" id="KW-1133">Transmembrane helix</keyword>
<accession>A0A7L0HNQ1</accession>
<keyword evidence="16" id="KW-0449">Lipoprotein</keyword>
<keyword evidence="4" id="KW-1003">Cell membrane</keyword>
<sequence length="593" mass="67959">SKASTSQEVLAMSVRGCLENLTQYTSPKYIRAEGVTWGRVKGFLYVAVAVLLGSFIVISSLHQEADEVSSSVRTNVKGVAYAEDRIWDTAEYTIPMQASLNLAVNSFFVMTNIIKTENQLKQRCPEYPFAKAICSSDKFCKNGSLDIYGSGIQTGRCVDYNVTFKTCEVEAWCPVQPMENPPEPAVLRSSEDFTVLIKNNINFPKFNYTKINIPPDFNNSCTYNKTTSPLCPIFRLGDIVQEANQKFSEMAVKGGVIAIRINWDCNLDRWFYDCNPKYSFHRLDDKKTMPGFHIRYARYYKLPHGEEQRTLFKVYGIRFDVLVFGTGRKFNIIELIKNIGAMISYVGLVVTTIEVAIYVMSYSSWGKSEFCKIYNRKKYETVLNPTQVMYVSHVDEPHIILIKTPLKTSLQHAEGSIVESPPVKFCDVGSCCTSESNKNQDNEGSELMCTTESVENDDNEEYELGQPLRQEASSSDCQKWCCCGKCQPTQNYHEQLCCRRKTGQCITTSHWFQQLVLSRHTLKKALLYKDPFLDLMDGNINNHLRHLAYKQYIHWRFGFFDLEDRAIVPSCCRWKIRHTYPKEGNNYTGFKIE</sequence>
<dbReference type="InterPro" id="IPR027309">
    <property type="entry name" value="P2X_extracellular_dom_sf"/>
</dbReference>
<evidence type="ECO:0000256" key="4">
    <source>
        <dbReference type="ARBA" id="ARBA00022475"/>
    </source>
</evidence>
<evidence type="ECO:0000256" key="15">
    <source>
        <dbReference type="ARBA" id="ARBA00023286"/>
    </source>
</evidence>
<feature type="domain" description="P2X purinoreceptor 7 intracellular" evidence="22">
    <location>
        <begin position="390"/>
        <end position="591"/>
    </location>
</feature>
<evidence type="ECO:0000256" key="1">
    <source>
        <dbReference type="ARBA" id="ARBA00004651"/>
    </source>
</evidence>
<dbReference type="GO" id="GO:0005524">
    <property type="term" value="F:ATP binding"/>
    <property type="evidence" value="ECO:0007669"/>
    <property type="project" value="InterPro"/>
</dbReference>
<keyword evidence="13 21" id="KW-0675">Receptor</keyword>
<dbReference type="Pfam" id="PF00864">
    <property type="entry name" value="P2X_receptor"/>
    <property type="match status" value="1"/>
</dbReference>
<evidence type="ECO:0000256" key="20">
    <source>
        <dbReference type="ARBA" id="ARBA00036634"/>
    </source>
</evidence>
<dbReference type="GO" id="GO:0005886">
    <property type="term" value="C:plasma membrane"/>
    <property type="evidence" value="ECO:0007669"/>
    <property type="project" value="UniProtKB-SubCell"/>
</dbReference>
<dbReference type="Proteomes" id="UP000541811">
    <property type="component" value="Unassembled WGS sequence"/>
</dbReference>
<reference evidence="23 24" key="1">
    <citation type="submission" date="2019-09" db="EMBL/GenBank/DDBJ databases">
        <title>Bird 10,000 Genomes (B10K) Project - Family phase.</title>
        <authorList>
            <person name="Zhang G."/>
        </authorList>
    </citation>
    <scope>NUCLEOTIDE SEQUENCE [LARGE SCALE GENOMIC DNA]</scope>
    <source>
        <strain evidence="23">B10K-DU-005-73</strain>
        <tissue evidence="23">Liver</tissue>
    </source>
</reference>
<dbReference type="AlphaFoldDB" id="A0A7L0HNQ1"/>
<evidence type="ECO:0000256" key="3">
    <source>
        <dbReference type="ARBA" id="ARBA00022448"/>
    </source>
</evidence>
<dbReference type="PANTHER" id="PTHR10125">
    <property type="entry name" value="P2X PURINOCEPTOR"/>
    <property type="match status" value="1"/>
</dbReference>
<comment type="subcellular location">
    <subcellularLocation>
        <location evidence="1">Cell membrane</location>
        <topology evidence="1">Multi-pass membrane protein</topology>
    </subcellularLocation>
    <subcellularLocation>
        <location evidence="21">Membrane</location>
        <topology evidence="21">Multi-pass membrane protein</topology>
    </subcellularLocation>
</comment>
<evidence type="ECO:0000256" key="7">
    <source>
        <dbReference type="ARBA" id="ARBA00022765"/>
    </source>
</evidence>
<dbReference type="PRINTS" id="PR01307">
    <property type="entry name" value="P2XRECEPTOR"/>
</dbReference>
<comment type="caution">
    <text evidence="23">The sequence shown here is derived from an EMBL/GenBank/DDBJ whole genome shotgun (WGS) entry which is preliminary data.</text>
</comment>
<evidence type="ECO:0000256" key="14">
    <source>
        <dbReference type="ARBA" id="ARBA00023180"/>
    </source>
</evidence>
<keyword evidence="12" id="KW-1015">Disulfide bond</keyword>
<evidence type="ECO:0000256" key="11">
    <source>
        <dbReference type="ARBA" id="ARBA00023139"/>
    </source>
</evidence>
<dbReference type="GO" id="GO:0004931">
    <property type="term" value="F:extracellularly ATP-gated monoatomic cation channel activity"/>
    <property type="evidence" value="ECO:0007669"/>
    <property type="project" value="InterPro"/>
</dbReference>
<feature type="non-terminal residue" evidence="23">
    <location>
        <position position="1"/>
    </location>
</feature>
<comment type="catalytic activity">
    <reaction evidence="20">
        <text>Ca(2+)(in) = Ca(2+)(out)</text>
        <dbReference type="Rhea" id="RHEA:29671"/>
        <dbReference type="ChEBI" id="CHEBI:29108"/>
    </reaction>
</comment>
<dbReference type="InterPro" id="IPR003050">
    <property type="entry name" value="P2X7_purinoceptor"/>
</dbReference>
<dbReference type="GO" id="GO:0033198">
    <property type="term" value="P:response to ATP"/>
    <property type="evidence" value="ECO:0007669"/>
    <property type="project" value="InterPro"/>
</dbReference>
<dbReference type="Pfam" id="PF20478">
    <property type="entry name" value="P2RX7_C"/>
    <property type="match status" value="1"/>
</dbReference>
<dbReference type="PRINTS" id="PR01314">
    <property type="entry name" value="P2X7RECEPTOR"/>
</dbReference>
<keyword evidence="3 21" id="KW-0813">Transport</keyword>
<evidence type="ECO:0000256" key="16">
    <source>
        <dbReference type="ARBA" id="ARBA00023288"/>
    </source>
</evidence>
<dbReference type="FunFam" id="2.60.490.10:FF:000002">
    <property type="entry name" value="P2X purinoceptor"/>
    <property type="match status" value="1"/>
</dbReference>